<protein>
    <recommendedName>
        <fullName evidence="6">Peptidase C1A papain C-terminal domain-containing protein</fullName>
    </recommendedName>
</protein>
<evidence type="ECO:0000256" key="3">
    <source>
        <dbReference type="ARBA" id="ARBA00022801"/>
    </source>
</evidence>
<comment type="caution">
    <text evidence="7">The sequence shown here is derived from an EMBL/GenBank/DDBJ whole genome shotgun (WGS) entry which is preliminary data.</text>
</comment>
<dbReference type="GO" id="GO:0008234">
    <property type="term" value="F:cysteine-type peptidase activity"/>
    <property type="evidence" value="ECO:0007669"/>
    <property type="project" value="UniProtKB-KW"/>
</dbReference>
<proteinExistence type="inferred from homology"/>
<dbReference type="Proteomes" id="UP001367676">
    <property type="component" value="Unassembled WGS sequence"/>
</dbReference>
<dbReference type="InterPro" id="IPR013128">
    <property type="entry name" value="Peptidase_C1A"/>
</dbReference>
<feature type="chain" id="PRO_5043026831" description="Peptidase C1A papain C-terminal domain-containing protein" evidence="5">
    <location>
        <begin position="19"/>
        <end position="359"/>
    </location>
</feature>
<dbReference type="InterPro" id="IPR025660">
    <property type="entry name" value="Pept_his_AS"/>
</dbReference>
<evidence type="ECO:0000256" key="4">
    <source>
        <dbReference type="ARBA" id="ARBA00022807"/>
    </source>
</evidence>
<evidence type="ECO:0000313" key="7">
    <source>
        <dbReference type="EMBL" id="KAK7605422.1"/>
    </source>
</evidence>
<comment type="similarity">
    <text evidence="1">Belongs to the peptidase C1 family.</text>
</comment>
<keyword evidence="2" id="KW-0645">Protease</keyword>
<organism evidence="7 8">
    <name type="scientific">Parthenolecanium corni</name>
    <dbReference type="NCBI Taxonomy" id="536013"/>
    <lineage>
        <taxon>Eukaryota</taxon>
        <taxon>Metazoa</taxon>
        <taxon>Ecdysozoa</taxon>
        <taxon>Arthropoda</taxon>
        <taxon>Hexapoda</taxon>
        <taxon>Insecta</taxon>
        <taxon>Pterygota</taxon>
        <taxon>Neoptera</taxon>
        <taxon>Paraneoptera</taxon>
        <taxon>Hemiptera</taxon>
        <taxon>Sternorrhyncha</taxon>
        <taxon>Coccoidea</taxon>
        <taxon>Coccidae</taxon>
        <taxon>Parthenolecanium</taxon>
    </lineage>
</organism>
<keyword evidence="8" id="KW-1185">Reference proteome</keyword>
<dbReference type="PANTHER" id="PTHR12411">
    <property type="entry name" value="CYSTEINE PROTEASE FAMILY C1-RELATED"/>
    <property type="match status" value="1"/>
</dbReference>
<dbReference type="SMART" id="SM00645">
    <property type="entry name" value="Pept_C1"/>
    <property type="match status" value="1"/>
</dbReference>
<dbReference type="InterPro" id="IPR038765">
    <property type="entry name" value="Papain-like_cys_pep_sf"/>
</dbReference>
<dbReference type="SUPFAM" id="SSF54001">
    <property type="entry name" value="Cysteine proteinases"/>
    <property type="match status" value="1"/>
</dbReference>
<gene>
    <name evidence="7" type="ORF">V9T40_007280</name>
</gene>
<evidence type="ECO:0000256" key="2">
    <source>
        <dbReference type="ARBA" id="ARBA00022670"/>
    </source>
</evidence>
<dbReference type="PROSITE" id="PS00639">
    <property type="entry name" value="THIOL_PROTEASE_HIS"/>
    <property type="match status" value="1"/>
</dbReference>
<dbReference type="PROSITE" id="PS00139">
    <property type="entry name" value="THIOL_PROTEASE_CYS"/>
    <property type="match status" value="1"/>
</dbReference>
<accession>A0AAN9TV12</accession>
<evidence type="ECO:0000259" key="6">
    <source>
        <dbReference type="SMART" id="SM00645"/>
    </source>
</evidence>
<evidence type="ECO:0000256" key="5">
    <source>
        <dbReference type="SAM" id="SignalP"/>
    </source>
</evidence>
<keyword evidence="3" id="KW-0378">Hydrolase</keyword>
<dbReference type="Pfam" id="PF00112">
    <property type="entry name" value="Peptidase_C1"/>
    <property type="match status" value="1"/>
</dbReference>
<reference evidence="7 8" key="1">
    <citation type="submission" date="2024-03" db="EMBL/GenBank/DDBJ databases">
        <title>Adaptation during the transition from Ophiocordyceps entomopathogen to insect associate is accompanied by gene loss and intensified selection.</title>
        <authorList>
            <person name="Ward C.M."/>
            <person name="Onetto C.A."/>
            <person name="Borneman A.R."/>
        </authorList>
    </citation>
    <scope>NUCLEOTIDE SEQUENCE [LARGE SCALE GENOMIC DNA]</scope>
    <source>
        <strain evidence="7">AWRI1</strain>
        <tissue evidence="7">Single Adult Female</tissue>
    </source>
</reference>
<dbReference type="PRINTS" id="PR00705">
    <property type="entry name" value="PAPAIN"/>
</dbReference>
<name>A0AAN9TV12_9HEMI</name>
<dbReference type="InterPro" id="IPR000169">
    <property type="entry name" value="Pept_cys_AS"/>
</dbReference>
<keyword evidence="4" id="KW-0788">Thiol protease</keyword>
<dbReference type="CDD" id="cd02620">
    <property type="entry name" value="Peptidase_C1A_CathepsinB"/>
    <property type="match status" value="1"/>
</dbReference>
<dbReference type="EMBL" id="JBBCAQ010000002">
    <property type="protein sequence ID" value="KAK7605422.1"/>
    <property type="molecule type" value="Genomic_DNA"/>
</dbReference>
<evidence type="ECO:0000313" key="8">
    <source>
        <dbReference type="Proteomes" id="UP001367676"/>
    </source>
</evidence>
<keyword evidence="5" id="KW-0732">Signal</keyword>
<evidence type="ECO:0000256" key="1">
    <source>
        <dbReference type="ARBA" id="ARBA00008455"/>
    </source>
</evidence>
<feature type="signal peptide" evidence="5">
    <location>
        <begin position="1"/>
        <end position="18"/>
    </location>
</feature>
<dbReference type="InterPro" id="IPR000668">
    <property type="entry name" value="Peptidase_C1A_C"/>
</dbReference>
<sequence>MIILTAFLVLTVQQVVDGKISKLCYTYPKVNAEDLVESINESPKTTWKASTYGLKELDLHLLASTKLGVKMDDLQIFNATEIKKLKKEARKPEDFSQTLPQNFTWATTNRTTCPINTIRDQSNCGSCWAVATASAFSDRYCIKSNSTFTTPFSHQHLLGCTHRSCGCMGGYMNVVLNKLLKDGTITGGEYESDQGCQQYSIRPCGPFTHSMPCVRTHLIEHTPLCKQKRCNNDWYEHKEEPKTYKISSYSWISAHFGDDVVRQQIYDHGPVVATFWVYADFLLYKSGIYQRKFGYWSLGGHAVKIIGWGVENNIKYWHVANSWGKYWGENGYFRIRRGTNECGIERDIGVMIPQIDKST</sequence>
<dbReference type="Gene3D" id="3.90.70.10">
    <property type="entry name" value="Cysteine proteinases"/>
    <property type="match status" value="1"/>
</dbReference>
<feature type="domain" description="Peptidase C1A papain C-terminal" evidence="6">
    <location>
        <begin position="99"/>
        <end position="352"/>
    </location>
</feature>
<dbReference type="GO" id="GO:0006508">
    <property type="term" value="P:proteolysis"/>
    <property type="evidence" value="ECO:0007669"/>
    <property type="project" value="UniProtKB-KW"/>
</dbReference>
<dbReference type="AlphaFoldDB" id="A0AAN9TV12"/>